<feature type="transmembrane region" description="Helical" evidence="2">
    <location>
        <begin position="112"/>
        <end position="136"/>
    </location>
</feature>
<feature type="region of interest" description="Disordered" evidence="1">
    <location>
        <begin position="672"/>
        <end position="703"/>
    </location>
</feature>
<feature type="region of interest" description="Disordered" evidence="1">
    <location>
        <begin position="388"/>
        <end position="407"/>
    </location>
</feature>
<feature type="region of interest" description="Disordered" evidence="1">
    <location>
        <begin position="558"/>
        <end position="583"/>
    </location>
</feature>
<dbReference type="SUPFAM" id="SSF82153">
    <property type="entry name" value="FAS1 domain"/>
    <property type="match status" value="2"/>
</dbReference>
<keyword evidence="2" id="KW-1133">Transmembrane helix</keyword>
<accession>A0A5E4NCU7</accession>
<evidence type="ECO:0000313" key="5">
    <source>
        <dbReference type="Proteomes" id="UP000325440"/>
    </source>
</evidence>
<keyword evidence="5" id="KW-1185">Reference proteome</keyword>
<feature type="domain" description="FAS1" evidence="3">
    <location>
        <begin position="853"/>
        <end position="1014"/>
    </location>
</feature>
<feature type="compositionally biased region" description="Polar residues" evidence="1">
    <location>
        <begin position="490"/>
        <end position="499"/>
    </location>
</feature>
<sequence length="1268" mass="137961">MVVERFCAPLTDIHFSRHPVPRVTTSTTRDLFPLGEQTFSYRNGRLSITGLRHRHVESVRRRAPAHAVKRPTVTGRRAHVHVTMVRGTAPSQRTSGNTDTTRSAKTTMTGGTMVITVAAVLVAVVMGTAATGVSAITTKPSADAAVIKTTLQIVPPANEQHRQLPSFAAHYWQRQRGIATMPSGSGSYDGDGEHDDDLPTPQLGTHKLSAAQQTHILDDIRRHNQQQQWWMTPDSLGTVAQPSVTNTQLTDNNEDGERQQTVSDSATDQLQQLLQINGVAATDGETIVDNLDDERHGKQRSVGVGSGTGGWQPQQSPLQFNNHNRHQHPSISPYVPPPPTATVQPTVTHQHQQKQYYPTTSPLGPLVKHHHHHQQQQQQQQQLFVTTPTSTTTPITSKNHPQQQYISPQPSLHQYYPQQQQQPAFVTSGPVTTSSGISGGDDNRGEIDADIEQQIRQQLTAVVGASGGNYTVLTSLNGHRLQQQQQQQQTTDPASNDNVQYVKIGGGGSSSPSRSRVHQQQQIETATSSVFASTGSSIAGTGSRNTIVKTVVVRQKPVAPTTPTTTQSTTTSTPAPTTAASQQQHTWTISEQQQLEQLARQVLPPGVAQYEIIRAGGVDTTVAAKNTGDVASAATVENVVPAISATPQQPAPSGKKKPVTFVILEERPDGTVRVRGIEKKQHGGDEPSEGSNAVTASSTTADDEQLQALVDKLNRGELRLPSTGSSSSSKLSGIDSATAASSTAVAPITSFVSQSTNKHRDQPSYSSTVKQHTTTVAPVQSNEYQNFFLPTAVPNSGVAVTTTTSDIIQQQKQNRYQQQQQQKQQQQFYSPPTITTLASTTTAPSNTTFPYYNNNYNNNLNNNKKEGIFSSALRRRGYYAMAKYMRQAGVDAVLEETGPFTVFVPTDKAFRALLVQLGGPDRAEDKFRENPRLLIGLLLHHVVPGAFKAADLRAGDEMTGVSLAGTQLRANLYARQLYDNRWNDIEVLTVNGARVLDDVVPATSGAAEDGFSFDDVSTISVQQRRDMVLSPNSIGTLEGSSNQQIMAIGHAVDRVLFPLPVGDVLATMRADRQRRYTVFLRVVDEYCSPSVRNLLTGPRTVTVFAPMDDAFRLRRGSINHNASGSIVNGLLHEDNENGRIKQRNRRKIADKFVLSHVVLAGPGDPPMYTAGLRFYQVRDTAYRLPDNVGVDSAAEDVDEGTTEDITDDGHDERRTLLSTGDDDKQRYYQLTVYKDSGKIRLNGGVAQVLVRNVPTTNGVLHGLDGPLV</sequence>
<feature type="compositionally biased region" description="Low complexity" evidence="1">
    <location>
        <begin position="341"/>
        <end position="355"/>
    </location>
</feature>
<feature type="domain" description="FAS1" evidence="3">
    <location>
        <begin position="1063"/>
        <end position="1267"/>
    </location>
</feature>
<dbReference type="OrthoDB" id="286301at2759"/>
<evidence type="ECO:0000259" key="3">
    <source>
        <dbReference type="PROSITE" id="PS50213"/>
    </source>
</evidence>
<gene>
    <name evidence="4" type="ORF">CINCED_3A007309</name>
</gene>
<proteinExistence type="predicted"/>
<dbReference type="Proteomes" id="UP000325440">
    <property type="component" value="Unassembled WGS sequence"/>
</dbReference>
<feature type="compositionally biased region" description="Low complexity" evidence="1">
    <location>
        <begin position="414"/>
        <end position="423"/>
    </location>
</feature>
<dbReference type="InterPro" id="IPR000782">
    <property type="entry name" value="FAS1_domain"/>
</dbReference>
<dbReference type="AlphaFoldDB" id="A0A5E4NCU7"/>
<evidence type="ECO:0000313" key="4">
    <source>
        <dbReference type="EMBL" id="VVC42685.1"/>
    </source>
</evidence>
<organism evidence="4 5">
    <name type="scientific">Cinara cedri</name>
    <dbReference type="NCBI Taxonomy" id="506608"/>
    <lineage>
        <taxon>Eukaryota</taxon>
        <taxon>Metazoa</taxon>
        <taxon>Ecdysozoa</taxon>
        <taxon>Arthropoda</taxon>
        <taxon>Hexapoda</taxon>
        <taxon>Insecta</taxon>
        <taxon>Pterygota</taxon>
        <taxon>Neoptera</taxon>
        <taxon>Paraneoptera</taxon>
        <taxon>Hemiptera</taxon>
        <taxon>Sternorrhyncha</taxon>
        <taxon>Aphidomorpha</taxon>
        <taxon>Aphidoidea</taxon>
        <taxon>Aphididae</taxon>
        <taxon>Lachninae</taxon>
        <taxon>Cinara</taxon>
    </lineage>
</organism>
<feature type="compositionally biased region" description="Low complexity" evidence="1">
    <location>
        <begin position="559"/>
        <end position="583"/>
    </location>
</feature>
<evidence type="ECO:0000256" key="2">
    <source>
        <dbReference type="SAM" id="Phobius"/>
    </source>
</evidence>
<feature type="compositionally biased region" description="Acidic residues" evidence="1">
    <location>
        <begin position="1194"/>
        <end position="1206"/>
    </location>
</feature>
<dbReference type="PROSITE" id="PS50213">
    <property type="entry name" value="FAS1"/>
    <property type="match status" value="2"/>
</dbReference>
<feature type="compositionally biased region" description="Basic and acidic residues" evidence="1">
    <location>
        <begin position="672"/>
        <end position="685"/>
    </location>
</feature>
<dbReference type="InterPro" id="IPR036378">
    <property type="entry name" value="FAS1_dom_sf"/>
</dbReference>
<evidence type="ECO:0000256" key="1">
    <source>
        <dbReference type="SAM" id="MobiDB-lite"/>
    </source>
</evidence>
<feature type="compositionally biased region" description="Low complexity" evidence="1">
    <location>
        <begin position="388"/>
        <end position="397"/>
    </location>
</feature>
<dbReference type="Pfam" id="PF02469">
    <property type="entry name" value="Fasciclin"/>
    <property type="match status" value="1"/>
</dbReference>
<dbReference type="Gene3D" id="2.30.180.10">
    <property type="entry name" value="FAS1 domain"/>
    <property type="match status" value="2"/>
</dbReference>
<keyword evidence="2" id="KW-0472">Membrane</keyword>
<name>A0A5E4NCU7_9HEMI</name>
<feature type="region of interest" description="Disordered" evidence="1">
    <location>
        <begin position="480"/>
        <end position="528"/>
    </location>
</feature>
<feature type="region of interest" description="Disordered" evidence="1">
    <location>
        <begin position="1194"/>
        <end position="1213"/>
    </location>
</feature>
<dbReference type="EMBL" id="CABPRJ010001978">
    <property type="protein sequence ID" value="VVC42685.1"/>
    <property type="molecule type" value="Genomic_DNA"/>
</dbReference>
<feature type="compositionally biased region" description="Polar residues" evidence="1">
    <location>
        <begin position="689"/>
        <end position="700"/>
    </location>
</feature>
<reference evidence="4 5" key="1">
    <citation type="submission" date="2019-08" db="EMBL/GenBank/DDBJ databases">
        <authorList>
            <person name="Alioto T."/>
            <person name="Alioto T."/>
            <person name="Gomez Garrido J."/>
        </authorList>
    </citation>
    <scope>NUCLEOTIDE SEQUENCE [LARGE SCALE GENOMIC DNA]</scope>
</reference>
<dbReference type="SMART" id="SM00554">
    <property type="entry name" value="FAS1"/>
    <property type="match status" value="1"/>
</dbReference>
<feature type="compositionally biased region" description="Polar residues" evidence="1">
    <location>
        <begin position="518"/>
        <end position="528"/>
    </location>
</feature>
<feature type="region of interest" description="Disordered" evidence="1">
    <location>
        <begin position="414"/>
        <end position="445"/>
    </location>
</feature>
<keyword evidence="2" id="KW-0812">Transmembrane</keyword>
<protein>
    <submittedName>
        <fullName evidence="4">FAS1 domain</fullName>
    </submittedName>
</protein>
<feature type="region of interest" description="Disordered" evidence="1">
    <location>
        <begin position="338"/>
        <end position="383"/>
    </location>
</feature>
<feature type="compositionally biased region" description="Polar residues" evidence="1">
    <location>
        <begin position="763"/>
        <end position="774"/>
    </location>
</feature>
<feature type="region of interest" description="Disordered" evidence="1">
    <location>
        <begin position="752"/>
        <end position="774"/>
    </location>
</feature>